<keyword evidence="3" id="KW-0479">Metal-binding</keyword>
<dbReference type="GO" id="GO:0008240">
    <property type="term" value="F:tripeptidyl-peptidase activity"/>
    <property type="evidence" value="ECO:0007669"/>
    <property type="project" value="TreeGrafter"/>
</dbReference>
<feature type="chain" id="PRO_5018238196" evidence="9">
    <location>
        <begin position="35"/>
        <end position="988"/>
    </location>
</feature>
<comment type="cofactor">
    <cofactor evidence="1">
        <name>Ca(2+)</name>
        <dbReference type="ChEBI" id="CHEBI:29108"/>
    </cofactor>
</comment>
<evidence type="ECO:0000259" key="10">
    <source>
        <dbReference type="PROSITE" id="PS51695"/>
    </source>
</evidence>
<keyword evidence="5" id="KW-0720">Serine protease</keyword>
<keyword evidence="4" id="KW-0378">Hydrolase</keyword>
<reference evidence="11 12" key="1">
    <citation type="submission" date="2018-11" db="EMBL/GenBank/DDBJ databases">
        <title>Sequencing the genomes of 1000 actinobacteria strains.</title>
        <authorList>
            <person name="Klenk H.-P."/>
        </authorList>
    </citation>
    <scope>NUCLEOTIDE SEQUENCE [LARGE SCALE GENOMIC DNA]</scope>
    <source>
        <strain evidence="11 12">DSM 44781</strain>
    </source>
</reference>
<evidence type="ECO:0000256" key="4">
    <source>
        <dbReference type="ARBA" id="ARBA00022801"/>
    </source>
</evidence>
<dbReference type="EMBL" id="RKQG01000001">
    <property type="protein sequence ID" value="RPE33524.1"/>
    <property type="molecule type" value="Genomic_DNA"/>
</dbReference>
<dbReference type="InterPro" id="IPR000209">
    <property type="entry name" value="Peptidase_S8/S53_dom"/>
</dbReference>
<feature type="signal peptide" evidence="9">
    <location>
        <begin position="1"/>
        <end position="34"/>
    </location>
</feature>
<evidence type="ECO:0000256" key="8">
    <source>
        <dbReference type="SAM" id="MobiDB-lite"/>
    </source>
</evidence>
<keyword evidence="9" id="KW-0732">Signal</keyword>
<evidence type="ECO:0000256" key="5">
    <source>
        <dbReference type="ARBA" id="ARBA00022825"/>
    </source>
</evidence>
<dbReference type="GO" id="GO:0006508">
    <property type="term" value="P:proteolysis"/>
    <property type="evidence" value="ECO:0007669"/>
    <property type="project" value="UniProtKB-KW"/>
</dbReference>
<dbReference type="CDD" id="cd11377">
    <property type="entry name" value="Pro-peptidase_S53"/>
    <property type="match status" value="1"/>
</dbReference>
<keyword evidence="6" id="KW-0106">Calcium</keyword>
<dbReference type="InterPro" id="IPR050819">
    <property type="entry name" value="Tripeptidyl-peptidase_I"/>
</dbReference>
<dbReference type="PROSITE" id="PS51695">
    <property type="entry name" value="SEDOLISIN"/>
    <property type="match status" value="1"/>
</dbReference>
<accession>A0A3N4SAW9</accession>
<sequence length="988" mass="101458">MPTAPSRGRIRRVLAGAATASVVLGLVAPTAAHAADPQPDQRIGLVPITPKNAAHAAAPADDTALDLGVTLRPRDPGALESFVTAVSTPGSPVFHQYLRTDEFAGRFGAAPADVAAVTAELTAAGLQPGAVESDGLTIPVKATVAQARKAFATDFAGYTLADGRTAFSNTEAPKVSGRAAAKVVGITGLNTVATAESMSRPSGKEIAQPKQAPATERQLKPNYVGGQPFVCSDIKDRLTAAGLRPMIDYNTPDTLTINTYQQAFGNGGAGATVAIMSLEEFDDQAIAGYQRCLGTTTNVSRVKVDGGPTVPPSKTVGVETALDIETVIGVAPNADVLVYQGADASNRELTATLRRIVTDNRAQTVSISWGLCEKYMDSSSLQAQNLILQQAAAQGQSVFAAAGDYGSTSCTDPSGQFLPQLATLSPASQPYLTAVGGTTVSNPYNTPVESVWNNPGGGATGGGVSAVWSLDSATGYQAGVSGPGYADLCNAPIGRTCRQMPDVSALADPMQGYLVTTYSDADSVYWTTIGGTSFSAPLWAAMTAHANADPKCAAAGPLGFLNPQLYKLGSTPGLYDPTSGNNVMSASGYTGSLYQAGPGYDLTTGLGTPRADKLFAQLCANLPASPAGKFNAVSPTRLLDTRSGASLAAYGETAVQVSGTAGIPASGVTSVVLNVTVTDPATDGHLTVYPSGGARPGTSNLNWTAGRTVPNLVTVPVGPDGKVRFYNGAWGQTQLIVDVQGYYGTAGGSTYLPSGPTRVLDTRTSGGALAAYATRTVPGSQLGAPSGTKAVVLNVTATDTRTDGHLTVYPSGTTLPSTSNLNWTAGRTVANQVIVPLGPDNSIKINNGSWGSAQVVVDVFGFLGANGGASFHSTTPQRLFDSRIGQATNSWPFGADEIRVLKLDGDGRLAKAKAVVLNVTVTNPRDDGHLTLYPSGQSAPDTSNLNWSAGQTVPNMVTVPVGPDGTVMIKNGSWSFTDVLVDVFGYYS</sequence>
<dbReference type="RefSeq" id="WP_162871553.1">
    <property type="nucleotide sequence ID" value="NZ_RKQG01000001.1"/>
</dbReference>
<evidence type="ECO:0000313" key="12">
    <source>
        <dbReference type="Proteomes" id="UP000266906"/>
    </source>
</evidence>
<dbReference type="GO" id="GO:0004252">
    <property type="term" value="F:serine-type endopeptidase activity"/>
    <property type="evidence" value="ECO:0007669"/>
    <property type="project" value="InterPro"/>
</dbReference>
<gene>
    <name evidence="11" type="ORF">EDD38_1814</name>
</gene>
<dbReference type="InterPro" id="IPR015366">
    <property type="entry name" value="S53_propep"/>
</dbReference>
<evidence type="ECO:0000256" key="7">
    <source>
        <dbReference type="ARBA" id="ARBA00023145"/>
    </source>
</evidence>
<dbReference type="Pfam" id="PF09286">
    <property type="entry name" value="Pro-kuma_activ"/>
    <property type="match status" value="1"/>
</dbReference>
<evidence type="ECO:0000256" key="3">
    <source>
        <dbReference type="ARBA" id="ARBA00022723"/>
    </source>
</evidence>
<keyword evidence="7" id="KW-0865">Zymogen</keyword>
<dbReference type="GO" id="GO:0046872">
    <property type="term" value="F:metal ion binding"/>
    <property type="evidence" value="ECO:0007669"/>
    <property type="project" value="UniProtKB-KW"/>
</dbReference>
<evidence type="ECO:0000256" key="2">
    <source>
        <dbReference type="ARBA" id="ARBA00022670"/>
    </source>
</evidence>
<evidence type="ECO:0000256" key="6">
    <source>
        <dbReference type="ARBA" id="ARBA00022837"/>
    </source>
</evidence>
<dbReference type="SMART" id="SM00944">
    <property type="entry name" value="Pro-kuma_activ"/>
    <property type="match status" value="1"/>
</dbReference>
<dbReference type="CDD" id="cd04056">
    <property type="entry name" value="Peptidases_S53"/>
    <property type="match status" value="1"/>
</dbReference>
<evidence type="ECO:0000256" key="9">
    <source>
        <dbReference type="SAM" id="SignalP"/>
    </source>
</evidence>
<dbReference type="AlphaFoldDB" id="A0A3N4SAW9"/>
<dbReference type="Proteomes" id="UP000266906">
    <property type="component" value="Unassembled WGS sequence"/>
</dbReference>
<protein>
    <submittedName>
        <fullName evidence="11">Pro-kumamolisin-like protein</fullName>
    </submittedName>
</protein>
<keyword evidence="12" id="KW-1185">Reference proteome</keyword>
<comment type="caution">
    <text evidence="11">The sequence shown here is derived from an EMBL/GenBank/DDBJ whole genome shotgun (WGS) entry which is preliminary data.</text>
</comment>
<organism evidence="11 12">
    <name type="scientific">Kitasatospora cineracea</name>
    <dbReference type="NCBI Taxonomy" id="88074"/>
    <lineage>
        <taxon>Bacteria</taxon>
        <taxon>Bacillati</taxon>
        <taxon>Actinomycetota</taxon>
        <taxon>Actinomycetes</taxon>
        <taxon>Kitasatosporales</taxon>
        <taxon>Streptomycetaceae</taxon>
        <taxon>Kitasatospora</taxon>
    </lineage>
</organism>
<dbReference type="Pfam" id="PF00082">
    <property type="entry name" value="Peptidase_S8"/>
    <property type="match status" value="1"/>
</dbReference>
<dbReference type="PROSITE" id="PS00138">
    <property type="entry name" value="SUBTILASE_SER"/>
    <property type="match status" value="1"/>
</dbReference>
<dbReference type="PANTHER" id="PTHR14218:SF15">
    <property type="entry name" value="TRIPEPTIDYL-PEPTIDASE 1"/>
    <property type="match status" value="1"/>
</dbReference>
<dbReference type="SUPFAM" id="SSF52743">
    <property type="entry name" value="Subtilisin-like"/>
    <property type="match status" value="1"/>
</dbReference>
<proteinExistence type="predicted"/>
<dbReference type="SUPFAM" id="SSF54897">
    <property type="entry name" value="Protease propeptides/inhibitors"/>
    <property type="match status" value="1"/>
</dbReference>
<keyword evidence="2" id="KW-0645">Protease</keyword>
<evidence type="ECO:0000313" key="11">
    <source>
        <dbReference type="EMBL" id="RPE33524.1"/>
    </source>
</evidence>
<feature type="region of interest" description="Disordered" evidence="8">
    <location>
        <begin position="197"/>
        <end position="221"/>
    </location>
</feature>
<evidence type="ECO:0000256" key="1">
    <source>
        <dbReference type="ARBA" id="ARBA00001913"/>
    </source>
</evidence>
<dbReference type="InterPro" id="IPR036852">
    <property type="entry name" value="Peptidase_S8/S53_dom_sf"/>
</dbReference>
<dbReference type="InterPro" id="IPR023828">
    <property type="entry name" value="Peptidase_S8_Ser-AS"/>
</dbReference>
<dbReference type="PANTHER" id="PTHR14218">
    <property type="entry name" value="PROTEASE S8 TRIPEPTIDYL PEPTIDASE I CLN2"/>
    <property type="match status" value="1"/>
</dbReference>
<feature type="domain" description="Peptidase S53" evidence="10">
    <location>
        <begin position="245"/>
        <end position="621"/>
    </location>
</feature>
<name>A0A3N4SAW9_9ACTN</name>
<dbReference type="InterPro" id="IPR030400">
    <property type="entry name" value="Sedolisin_dom"/>
</dbReference>
<dbReference type="Gene3D" id="3.40.50.200">
    <property type="entry name" value="Peptidase S8/S53 domain"/>
    <property type="match status" value="1"/>
</dbReference>